<dbReference type="Gene3D" id="1.10.510.10">
    <property type="entry name" value="Transferase(Phosphotransferase) domain 1"/>
    <property type="match status" value="1"/>
</dbReference>
<comment type="caution">
    <text evidence="10">The sequence shown here is derived from an EMBL/GenBank/DDBJ whole genome shotgun (WGS) entry which is preliminary data.</text>
</comment>
<evidence type="ECO:0000256" key="2">
    <source>
        <dbReference type="ARBA" id="ARBA00022527"/>
    </source>
</evidence>
<dbReference type="EMBL" id="JAIQCV010000006">
    <property type="protein sequence ID" value="KAH1090841.1"/>
    <property type="molecule type" value="Genomic_DNA"/>
</dbReference>
<comment type="catalytic activity">
    <reaction evidence="8">
        <text>L-seryl-[protein] + ATP = O-phospho-L-seryl-[protein] + ADP + H(+)</text>
        <dbReference type="Rhea" id="RHEA:17989"/>
        <dbReference type="Rhea" id="RHEA-COMP:9863"/>
        <dbReference type="Rhea" id="RHEA-COMP:11604"/>
        <dbReference type="ChEBI" id="CHEBI:15378"/>
        <dbReference type="ChEBI" id="CHEBI:29999"/>
        <dbReference type="ChEBI" id="CHEBI:30616"/>
        <dbReference type="ChEBI" id="CHEBI:83421"/>
        <dbReference type="ChEBI" id="CHEBI:456216"/>
        <dbReference type="EC" id="2.7.11.1"/>
    </reaction>
</comment>
<evidence type="ECO:0000256" key="9">
    <source>
        <dbReference type="SAM" id="MobiDB-lite"/>
    </source>
</evidence>
<dbReference type="GO" id="GO:0005524">
    <property type="term" value="F:ATP binding"/>
    <property type="evidence" value="ECO:0007669"/>
    <property type="project" value="UniProtKB-KW"/>
</dbReference>
<feature type="compositionally biased region" description="Basic residues" evidence="9">
    <location>
        <begin position="1"/>
        <end position="13"/>
    </location>
</feature>
<dbReference type="PANTHER" id="PTHR45637">
    <property type="entry name" value="FLIPPASE KINASE 1-RELATED"/>
    <property type="match status" value="1"/>
</dbReference>
<name>A0A9D3VNC5_9ROSI</name>
<accession>A0A9D3VNC5</accession>
<evidence type="ECO:0000256" key="6">
    <source>
        <dbReference type="ARBA" id="ARBA00022840"/>
    </source>
</evidence>
<evidence type="ECO:0000313" key="11">
    <source>
        <dbReference type="Proteomes" id="UP000828251"/>
    </source>
</evidence>
<protein>
    <recommendedName>
        <fullName evidence="1">non-specific serine/threonine protein kinase</fullName>
        <ecNumber evidence="1">2.7.11.1</ecNumber>
    </recommendedName>
</protein>
<keyword evidence="11" id="KW-1185">Reference proteome</keyword>
<comment type="catalytic activity">
    <reaction evidence="7">
        <text>L-threonyl-[protein] + ATP = O-phospho-L-threonyl-[protein] + ADP + H(+)</text>
        <dbReference type="Rhea" id="RHEA:46608"/>
        <dbReference type="Rhea" id="RHEA-COMP:11060"/>
        <dbReference type="Rhea" id="RHEA-COMP:11605"/>
        <dbReference type="ChEBI" id="CHEBI:15378"/>
        <dbReference type="ChEBI" id="CHEBI:30013"/>
        <dbReference type="ChEBI" id="CHEBI:30616"/>
        <dbReference type="ChEBI" id="CHEBI:61977"/>
        <dbReference type="ChEBI" id="CHEBI:456216"/>
        <dbReference type="EC" id="2.7.11.1"/>
    </reaction>
</comment>
<evidence type="ECO:0000256" key="8">
    <source>
        <dbReference type="ARBA" id="ARBA00048679"/>
    </source>
</evidence>
<dbReference type="SUPFAM" id="SSF56112">
    <property type="entry name" value="Protein kinase-like (PK-like)"/>
    <property type="match status" value="1"/>
</dbReference>
<dbReference type="AlphaFoldDB" id="A0A9D3VNC5"/>
<keyword evidence="3" id="KW-0808">Transferase</keyword>
<keyword evidence="6" id="KW-0067">ATP-binding</keyword>
<evidence type="ECO:0000313" key="10">
    <source>
        <dbReference type="EMBL" id="KAH1090841.1"/>
    </source>
</evidence>
<organism evidence="10 11">
    <name type="scientific">Gossypium stocksii</name>
    <dbReference type="NCBI Taxonomy" id="47602"/>
    <lineage>
        <taxon>Eukaryota</taxon>
        <taxon>Viridiplantae</taxon>
        <taxon>Streptophyta</taxon>
        <taxon>Embryophyta</taxon>
        <taxon>Tracheophyta</taxon>
        <taxon>Spermatophyta</taxon>
        <taxon>Magnoliopsida</taxon>
        <taxon>eudicotyledons</taxon>
        <taxon>Gunneridae</taxon>
        <taxon>Pentapetalae</taxon>
        <taxon>rosids</taxon>
        <taxon>malvids</taxon>
        <taxon>Malvales</taxon>
        <taxon>Malvaceae</taxon>
        <taxon>Malvoideae</taxon>
        <taxon>Gossypium</taxon>
    </lineage>
</organism>
<dbReference type="GO" id="GO:0004674">
    <property type="term" value="F:protein serine/threonine kinase activity"/>
    <property type="evidence" value="ECO:0007669"/>
    <property type="project" value="UniProtKB-KW"/>
</dbReference>
<evidence type="ECO:0000256" key="5">
    <source>
        <dbReference type="ARBA" id="ARBA00022777"/>
    </source>
</evidence>
<proteinExistence type="predicted"/>
<reference evidence="10 11" key="1">
    <citation type="journal article" date="2021" name="Plant Biotechnol. J.">
        <title>Multi-omics assisted identification of the key and species-specific regulatory components of drought-tolerant mechanisms in Gossypium stocksii.</title>
        <authorList>
            <person name="Yu D."/>
            <person name="Ke L."/>
            <person name="Zhang D."/>
            <person name="Wu Y."/>
            <person name="Sun Y."/>
            <person name="Mei J."/>
            <person name="Sun J."/>
            <person name="Sun Y."/>
        </authorList>
    </citation>
    <scope>NUCLEOTIDE SEQUENCE [LARGE SCALE GENOMIC DNA]</scope>
    <source>
        <strain evidence="11">cv. E1</strain>
        <tissue evidence="10">Leaf</tissue>
    </source>
</reference>
<keyword evidence="5" id="KW-0418">Kinase</keyword>
<evidence type="ECO:0000256" key="4">
    <source>
        <dbReference type="ARBA" id="ARBA00022741"/>
    </source>
</evidence>
<dbReference type="EC" id="2.7.11.1" evidence="1"/>
<gene>
    <name evidence="10" type="ORF">J1N35_018098</name>
</gene>
<sequence length="119" mass="13270">MHTGRMHSTKSRQQHGWPISNKGVDHELTLANIVARALEFPKEPTIPTAAKDLIHQLLVKDPARQLGSTMGASAIKHHLFFHGVNWALLRCTAPPYVPPPFRRQVVGNGSCPETPVEYY</sequence>
<evidence type="ECO:0000256" key="1">
    <source>
        <dbReference type="ARBA" id="ARBA00012513"/>
    </source>
</evidence>
<keyword evidence="4" id="KW-0547">Nucleotide-binding</keyword>
<keyword evidence="2" id="KW-0723">Serine/threonine-protein kinase</keyword>
<dbReference type="Proteomes" id="UP000828251">
    <property type="component" value="Unassembled WGS sequence"/>
</dbReference>
<evidence type="ECO:0000256" key="7">
    <source>
        <dbReference type="ARBA" id="ARBA00047899"/>
    </source>
</evidence>
<dbReference type="OrthoDB" id="1435364at2759"/>
<dbReference type="InterPro" id="IPR011009">
    <property type="entry name" value="Kinase-like_dom_sf"/>
</dbReference>
<evidence type="ECO:0000256" key="3">
    <source>
        <dbReference type="ARBA" id="ARBA00022679"/>
    </source>
</evidence>
<feature type="region of interest" description="Disordered" evidence="9">
    <location>
        <begin position="1"/>
        <end position="21"/>
    </location>
</feature>